<feature type="compositionally biased region" description="Acidic residues" evidence="3">
    <location>
        <begin position="1"/>
        <end position="11"/>
    </location>
</feature>
<dbReference type="InterPro" id="IPR006141">
    <property type="entry name" value="Intein_N"/>
</dbReference>
<dbReference type="AlphaFoldDB" id="A0A6C0DJ74"/>
<dbReference type="Pfam" id="PF05204">
    <property type="entry name" value="Hom_end"/>
    <property type="match status" value="1"/>
</dbReference>
<organism evidence="5">
    <name type="scientific">viral metagenome</name>
    <dbReference type="NCBI Taxonomy" id="1070528"/>
    <lineage>
        <taxon>unclassified sequences</taxon>
        <taxon>metagenomes</taxon>
        <taxon>organismal metagenomes</taxon>
    </lineage>
</organism>
<dbReference type="PROSITE" id="PS50817">
    <property type="entry name" value="INTEIN_N_TER"/>
    <property type="match status" value="1"/>
</dbReference>
<feature type="domain" description="DOD-type homing endonuclease" evidence="4">
    <location>
        <begin position="178"/>
        <end position="305"/>
    </location>
</feature>
<keyword evidence="1" id="KW-0068">Autocatalytic cleavage</keyword>
<dbReference type="InterPro" id="IPR004042">
    <property type="entry name" value="Intein_endonuc_central"/>
</dbReference>
<feature type="region of interest" description="Disordered" evidence="3">
    <location>
        <begin position="1"/>
        <end position="22"/>
    </location>
</feature>
<dbReference type="GO" id="GO:0003677">
    <property type="term" value="F:DNA binding"/>
    <property type="evidence" value="ECO:0007669"/>
    <property type="project" value="InterPro"/>
</dbReference>
<dbReference type="SUPFAM" id="SSF55608">
    <property type="entry name" value="Homing endonucleases"/>
    <property type="match status" value="2"/>
</dbReference>
<protein>
    <recommendedName>
        <fullName evidence="4">DOD-type homing endonuclease domain-containing protein</fullName>
    </recommendedName>
</protein>
<dbReference type="GO" id="GO:0004519">
    <property type="term" value="F:endonuclease activity"/>
    <property type="evidence" value="ECO:0007669"/>
    <property type="project" value="InterPro"/>
</dbReference>
<evidence type="ECO:0000259" key="4">
    <source>
        <dbReference type="PROSITE" id="PS50819"/>
    </source>
</evidence>
<feature type="compositionally biased region" description="Basic and acidic residues" evidence="3">
    <location>
        <begin position="12"/>
        <end position="22"/>
    </location>
</feature>
<dbReference type="CDD" id="cd00081">
    <property type="entry name" value="Hint"/>
    <property type="match status" value="1"/>
</dbReference>
<dbReference type="Gene3D" id="3.10.28.10">
    <property type="entry name" value="Homing endonucleases"/>
    <property type="match status" value="1"/>
</dbReference>
<dbReference type="InterPro" id="IPR036844">
    <property type="entry name" value="Hint_dom_sf"/>
</dbReference>
<name>A0A6C0DJ74_9ZZZZ</name>
<dbReference type="SUPFAM" id="SSF51294">
    <property type="entry name" value="Hedgehog/intein (Hint) domain"/>
    <property type="match status" value="1"/>
</dbReference>
<proteinExistence type="predicted"/>
<evidence type="ECO:0000256" key="3">
    <source>
        <dbReference type="SAM" id="MobiDB-lite"/>
    </source>
</evidence>
<evidence type="ECO:0000256" key="2">
    <source>
        <dbReference type="ARBA" id="ARBA00023000"/>
    </source>
</evidence>
<accession>A0A6C0DJ74</accession>
<dbReference type="Pfam" id="PF05203">
    <property type="entry name" value="Hom_end_hint"/>
    <property type="match status" value="1"/>
</dbReference>
<dbReference type="PROSITE" id="PS50819">
    <property type="entry name" value="INTEIN_ENDONUCLEASE"/>
    <property type="match status" value="1"/>
</dbReference>
<dbReference type="InterPro" id="IPR007869">
    <property type="entry name" value="Homing_endonuc_PI-Sce"/>
</dbReference>
<dbReference type="InterPro" id="IPR027434">
    <property type="entry name" value="Homing_endonucl"/>
</dbReference>
<sequence>MYSDDEYEKYDDDERKSSRKDYGETINIRPFDFNSMPPFKGKGEEDGTKIIIIGKAGCFEAGTKVLMYDGKVKNIEKIKVGDVVMGDDNTPRTVQKLFRDRDEMFEIKPNKGPSYTVNRLHDLVLVCTGYNDIKIGTQVIISVEEYLKKTKTWKKNFKLIRSSGVEWEHKKVELDPYFLGIWLGDGTSTKPEITNIDPEIIEYCKDYAKELGLRFSKTAAKYGYRFSSDKGKETNPIINFIKDYGLFNNKHIPFDYKITSRQARLELLAGIIDTDGYLNIKGYDIIQKSKKLMDDIVFVARSLGFSANVSKCKKSCMYKGVRREGTYYRCMIYGHGVEEIPCKVKRKQVIDNSSRNKNNLVSGFNVIPKGEGEYYGFELDGNRLFLLESFDIVKNSGKSSLIKDIIASKSHLIPVAQVYSGTEDSNHAFSSIIPDICIYNKLDLKAMEQFKIRQKLAKKWLKFPWALHIVDDCTDDPKILKKPIFQDYYKNGRHWAMLHILTLQYCLDIPPAIRNNYDYAFIFKENIIATREKLHKYFGACINSFQDFNNLMDTITGDYTALVIKNSASATSPEECLFWYKANPEAIPKNFKFGSPVAWEFQKDRRDPNAVESLM</sequence>
<dbReference type="EMBL" id="MN739629">
    <property type="protein sequence ID" value="QHT16998.1"/>
    <property type="molecule type" value="Genomic_DNA"/>
</dbReference>
<evidence type="ECO:0000313" key="5">
    <source>
        <dbReference type="EMBL" id="QHT16998.1"/>
    </source>
</evidence>
<evidence type="ECO:0000256" key="1">
    <source>
        <dbReference type="ARBA" id="ARBA00022813"/>
    </source>
</evidence>
<dbReference type="GO" id="GO:0016539">
    <property type="term" value="P:intein-mediated protein splicing"/>
    <property type="evidence" value="ECO:0007669"/>
    <property type="project" value="InterPro"/>
</dbReference>
<reference evidence="5" key="1">
    <citation type="journal article" date="2020" name="Nature">
        <title>Giant virus diversity and host interactions through global metagenomics.</title>
        <authorList>
            <person name="Schulz F."/>
            <person name="Roux S."/>
            <person name="Paez-Espino D."/>
            <person name="Jungbluth S."/>
            <person name="Walsh D.A."/>
            <person name="Denef V.J."/>
            <person name="McMahon K.D."/>
            <person name="Konstantinidis K.T."/>
            <person name="Eloe-Fadrosh E.A."/>
            <person name="Kyrpides N.C."/>
            <person name="Woyke T."/>
        </authorList>
    </citation>
    <scope>NUCLEOTIDE SEQUENCE</scope>
    <source>
        <strain evidence="5">GVMAG-M-3300023174-207</strain>
    </source>
</reference>
<dbReference type="InterPro" id="IPR007868">
    <property type="entry name" value="Hom_end_hint"/>
</dbReference>
<dbReference type="Gene3D" id="2.170.16.10">
    <property type="entry name" value="Hedgehog/Intein (Hint) domain"/>
    <property type="match status" value="1"/>
</dbReference>
<keyword evidence="2" id="KW-0651">Protein splicing</keyword>